<evidence type="ECO:0008006" key="3">
    <source>
        <dbReference type="Google" id="ProtNLM"/>
    </source>
</evidence>
<sequence>MIAPRHFHLAGTSASERLDVVLSPTGKTFVDGKMIALTELLAKLCGDNRCESTRVRIFAASACRFDHLADVFRLCKLHGIVNVELVA</sequence>
<reference evidence="1 2" key="1">
    <citation type="submission" date="2018-02" db="EMBL/GenBank/DDBJ databases">
        <title>Comparative genomes isolates from brazilian mangrove.</title>
        <authorList>
            <person name="Araujo J.E."/>
            <person name="Taketani R.G."/>
            <person name="Silva M.C.P."/>
            <person name="Loureco M.V."/>
            <person name="Andreote F.D."/>
        </authorList>
    </citation>
    <scope>NUCLEOTIDE SEQUENCE [LARGE SCALE GENOMIC DNA]</scope>
    <source>
        <strain evidence="1 2">HEX-2 MGV</strain>
    </source>
</reference>
<dbReference type="EMBL" id="PUIA01000016">
    <property type="protein sequence ID" value="PQO39193.1"/>
    <property type="molecule type" value="Genomic_DNA"/>
</dbReference>
<proteinExistence type="predicted"/>
<protein>
    <recommendedName>
        <fullName evidence="3">STAS domain-containing protein</fullName>
    </recommendedName>
</protein>
<dbReference type="OrthoDB" id="282769at2"/>
<evidence type="ECO:0000313" key="1">
    <source>
        <dbReference type="EMBL" id="PQO39193.1"/>
    </source>
</evidence>
<name>A0A2S8G451_9BACT</name>
<dbReference type="AlphaFoldDB" id="A0A2S8G451"/>
<dbReference type="Proteomes" id="UP000240009">
    <property type="component" value="Unassembled WGS sequence"/>
</dbReference>
<gene>
    <name evidence="1" type="ORF">C5Y96_04875</name>
</gene>
<evidence type="ECO:0000313" key="2">
    <source>
        <dbReference type="Proteomes" id="UP000240009"/>
    </source>
</evidence>
<comment type="caution">
    <text evidence="1">The sequence shown here is derived from an EMBL/GenBank/DDBJ whole genome shotgun (WGS) entry which is preliminary data.</text>
</comment>
<accession>A0A2S8G451</accession>
<organism evidence="1 2">
    <name type="scientific">Blastopirellula marina</name>
    <dbReference type="NCBI Taxonomy" id="124"/>
    <lineage>
        <taxon>Bacteria</taxon>
        <taxon>Pseudomonadati</taxon>
        <taxon>Planctomycetota</taxon>
        <taxon>Planctomycetia</taxon>
        <taxon>Pirellulales</taxon>
        <taxon>Pirellulaceae</taxon>
        <taxon>Blastopirellula</taxon>
    </lineage>
</organism>
<dbReference type="RefSeq" id="WP_105350454.1">
    <property type="nucleotide sequence ID" value="NZ_PUIA01000016.1"/>
</dbReference>